<evidence type="ECO:0000256" key="1">
    <source>
        <dbReference type="SAM" id="Phobius"/>
    </source>
</evidence>
<evidence type="ECO:0000259" key="2">
    <source>
        <dbReference type="Pfam" id="PF04024"/>
    </source>
</evidence>
<dbReference type="Proteomes" id="UP000567246">
    <property type="component" value="Unassembled WGS sequence"/>
</dbReference>
<feature type="transmembrane region" description="Helical" evidence="1">
    <location>
        <begin position="27"/>
        <end position="45"/>
    </location>
</feature>
<dbReference type="EMBL" id="JACHMW010000001">
    <property type="protein sequence ID" value="MBB5847565.1"/>
    <property type="molecule type" value="Genomic_DNA"/>
</dbReference>
<evidence type="ECO:0000313" key="4">
    <source>
        <dbReference type="Proteomes" id="UP000567246"/>
    </source>
</evidence>
<organism evidence="3 4">
    <name type="scientific">Micrococcus endophyticus</name>
    <dbReference type="NCBI Taxonomy" id="455343"/>
    <lineage>
        <taxon>Bacteria</taxon>
        <taxon>Bacillati</taxon>
        <taxon>Actinomycetota</taxon>
        <taxon>Actinomycetes</taxon>
        <taxon>Micrococcales</taxon>
        <taxon>Micrococcaceae</taxon>
        <taxon>Micrococcus</taxon>
    </lineage>
</organism>
<feature type="domain" description="Phage shock protein PspC N-terminal" evidence="2">
    <location>
        <begin position="20"/>
        <end position="72"/>
    </location>
</feature>
<dbReference type="AlphaFoldDB" id="A0A7W9JGN4"/>
<name>A0A7W9JGN4_9MICC</name>
<accession>A0A7W9JGN4</accession>
<dbReference type="Pfam" id="PF04024">
    <property type="entry name" value="PspC"/>
    <property type="match status" value="1"/>
</dbReference>
<keyword evidence="1" id="KW-1133">Transmembrane helix</keyword>
<keyword evidence="1" id="KW-0472">Membrane</keyword>
<gene>
    <name evidence="3" type="ORF">HDA33_000129</name>
</gene>
<proteinExistence type="predicted"/>
<dbReference type="InterPro" id="IPR007168">
    <property type="entry name" value="Phageshock_PspC_N"/>
</dbReference>
<evidence type="ECO:0000313" key="3">
    <source>
        <dbReference type="EMBL" id="MBB5847565.1"/>
    </source>
</evidence>
<keyword evidence="4" id="KW-1185">Reference proteome</keyword>
<comment type="caution">
    <text evidence="3">The sequence shown here is derived from an EMBL/GenBank/DDBJ whole genome shotgun (WGS) entry which is preliminary data.</text>
</comment>
<feature type="transmembrane region" description="Helical" evidence="1">
    <location>
        <begin position="51"/>
        <end position="70"/>
    </location>
</feature>
<reference evidence="3 4" key="1">
    <citation type="submission" date="2020-08" db="EMBL/GenBank/DDBJ databases">
        <title>Sequencing the genomes of 1000 actinobacteria strains.</title>
        <authorList>
            <person name="Klenk H.-P."/>
        </authorList>
    </citation>
    <scope>NUCLEOTIDE SEQUENCE [LARGE SCALE GENOMIC DNA]</scope>
    <source>
        <strain evidence="3 4">DSM 17945</strain>
    </source>
</reference>
<dbReference type="RefSeq" id="WP_158494220.1">
    <property type="nucleotide sequence ID" value="NZ_BAABAG010000002.1"/>
</dbReference>
<protein>
    <submittedName>
        <fullName evidence="3">Phage shock protein PspC (Stress-responsive transcriptional regulator)</fullName>
    </submittedName>
</protein>
<keyword evidence="1" id="KW-0812">Transmembrane</keyword>
<sequence>MTARRGPLTPFFDSVRTTGFRRTRPRLVGGVAAGIASGTGVNVWLVRLALVLAGLLPVLGVGAYLAVWALTPWEDGTVPAERALGGR</sequence>